<keyword evidence="4 6" id="KW-0472">Membrane</keyword>
<evidence type="ECO:0000256" key="2">
    <source>
        <dbReference type="ARBA" id="ARBA00022692"/>
    </source>
</evidence>
<name>A0ABD3VMP1_SINWO</name>
<keyword evidence="8" id="KW-1185">Reference proteome</keyword>
<evidence type="ECO:0000256" key="6">
    <source>
        <dbReference type="SAM" id="Phobius"/>
    </source>
</evidence>
<evidence type="ECO:0000256" key="1">
    <source>
        <dbReference type="ARBA" id="ARBA00004167"/>
    </source>
</evidence>
<protein>
    <submittedName>
        <fullName evidence="7">Uncharacterized protein</fullName>
    </submittedName>
</protein>
<comment type="caution">
    <text evidence="7">The sequence shown here is derived from an EMBL/GenBank/DDBJ whole genome shotgun (WGS) entry which is preliminary data.</text>
</comment>
<evidence type="ECO:0000256" key="4">
    <source>
        <dbReference type="ARBA" id="ARBA00023136"/>
    </source>
</evidence>
<dbReference type="AlphaFoldDB" id="A0ABD3VMP1"/>
<evidence type="ECO:0000313" key="8">
    <source>
        <dbReference type="Proteomes" id="UP001634394"/>
    </source>
</evidence>
<feature type="transmembrane region" description="Helical" evidence="6">
    <location>
        <begin position="78"/>
        <end position="102"/>
    </location>
</feature>
<comment type="subcellular location">
    <subcellularLocation>
        <location evidence="1">Membrane</location>
        <topology evidence="1">Single-pass membrane protein</topology>
    </subcellularLocation>
</comment>
<feature type="region of interest" description="Disordered" evidence="5">
    <location>
        <begin position="109"/>
        <end position="128"/>
    </location>
</feature>
<reference evidence="7 8" key="1">
    <citation type="submission" date="2024-11" db="EMBL/GenBank/DDBJ databases">
        <title>Chromosome-level genome assembly of the freshwater bivalve Anodonta woodiana.</title>
        <authorList>
            <person name="Chen X."/>
        </authorList>
    </citation>
    <scope>NUCLEOTIDE SEQUENCE [LARGE SCALE GENOMIC DNA]</scope>
    <source>
        <strain evidence="7">MN2024</strain>
        <tissue evidence="7">Gills</tissue>
    </source>
</reference>
<feature type="region of interest" description="Disordered" evidence="5">
    <location>
        <begin position="1"/>
        <end position="70"/>
    </location>
</feature>
<gene>
    <name evidence="7" type="ORF">ACJMK2_008805</name>
</gene>
<sequence>MTSTPTTLDPSTTTLPPNDTNNTSTPRSPTTFPPNDTNNTSTPRSPTTSLPSDTNTTSTSRSPTESTVSATSNISIKVIVPAVVVPCGLLIIGAIVLVIFCVRRKARKNVRERPDGTSIQDKGNNIDGWKQSLGHGKVTDNLDTVYTTPDGFIIYPGPAAVSTARSYKDNKYHGVTDQYSRPSPGTHLHQADYIPSTYTPARAYTHRGEKHHIVTDQYGRPYPSNYGNQTANFAGTYKSARNYAQKGKTYEGPQPVYNLMSNSRLAYGQTAYYPQTGYYGQSGQDVYYSGGQQYSYGQRSRSHHGHSGRKPQRDYYSQYEMADYGSNGAGHRHTKQDPAFYY</sequence>
<dbReference type="PANTHER" id="PTHR15549">
    <property type="entry name" value="PAIRED IMMUNOGLOBULIN-LIKE TYPE 2 RECEPTOR"/>
    <property type="match status" value="1"/>
</dbReference>
<dbReference type="Proteomes" id="UP001634394">
    <property type="component" value="Unassembled WGS sequence"/>
</dbReference>
<evidence type="ECO:0000256" key="3">
    <source>
        <dbReference type="ARBA" id="ARBA00022989"/>
    </source>
</evidence>
<evidence type="ECO:0000256" key="5">
    <source>
        <dbReference type="SAM" id="MobiDB-lite"/>
    </source>
</evidence>
<dbReference type="EMBL" id="JBJQND010000011">
    <property type="protein sequence ID" value="KAL3862859.1"/>
    <property type="molecule type" value="Genomic_DNA"/>
</dbReference>
<feature type="compositionally biased region" description="Low complexity" evidence="5">
    <location>
        <begin position="1"/>
        <end position="69"/>
    </location>
</feature>
<dbReference type="GO" id="GO:0016020">
    <property type="term" value="C:membrane"/>
    <property type="evidence" value="ECO:0007669"/>
    <property type="project" value="UniProtKB-SubCell"/>
</dbReference>
<organism evidence="7 8">
    <name type="scientific">Sinanodonta woodiana</name>
    <name type="common">Chinese pond mussel</name>
    <name type="synonym">Anodonta woodiana</name>
    <dbReference type="NCBI Taxonomy" id="1069815"/>
    <lineage>
        <taxon>Eukaryota</taxon>
        <taxon>Metazoa</taxon>
        <taxon>Spiralia</taxon>
        <taxon>Lophotrochozoa</taxon>
        <taxon>Mollusca</taxon>
        <taxon>Bivalvia</taxon>
        <taxon>Autobranchia</taxon>
        <taxon>Heteroconchia</taxon>
        <taxon>Palaeoheterodonta</taxon>
        <taxon>Unionida</taxon>
        <taxon>Unionoidea</taxon>
        <taxon>Unionidae</taxon>
        <taxon>Unioninae</taxon>
        <taxon>Sinanodonta</taxon>
    </lineage>
</organism>
<keyword evidence="3 6" id="KW-1133">Transmembrane helix</keyword>
<evidence type="ECO:0000313" key="7">
    <source>
        <dbReference type="EMBL" id="KAL3862859.1"/>
    </source>
</evidence>
<dbReference type="InterPro" id="IPR051694">
    <property type="entry name" value="Immunoregulatory_rcpt-like"/>
</dbReference>
<dbReference type="GO" id="GO:0071944">
    <property type="term" value="C:cell periphery"/>
    <property type="evidence" value="ECO:0007669"/>
    <property type="project" value="UniProtKB-ARBA"/>
</dbReference>
<feature type="region of interest" description="Disordered" evidence="5">
    <location>
        <begin position="291"/>
        <end position="312"/>
    </location>
</feature>
<keyword evidence="2 6" id="KW-0812">Transmembrane</keyword>
<proteinExistence type="predicted"/>
<feature type="compositionally biased region" description="Basic residues" evidence="5">
    <location>
        <begin position="300"/>
        <end position="310"/>
    </location>
</feature>
<accession>A0ABD3VMP1</accession>